<gene>
    <name evidence="1" type="ORF">BP01DRAFT_383646</name>
</gene>
<evidence type="ECO:0000313" key="1">
    <source>
        <dbReference type="EMBL" id="PYH44461.1"/>
    </source>
</evidence>
<dbReference type="GeneID" id="37078664"/>
<name>A0A318ZAI9_9EURO</name>
<proteinExistence type="predicted"/>
<dbReference type="EMBL" id="KZ821237">
    <property type="protein sequence ID" value="PYH44461.1"/>
    <property type="molecule type" value="Genomic_DNA"/>
</dbReference>
<organism evidence="1 2">
    <name type="scientific">Aspergillus saccharolyticus JOP 1030-1</name>
    <dbReference type="NCBI Taxonomy" id="1450539"/>
    <lineage>
        <taxon>Eukaryota</taxon>
        <taxon>Fungi</taxon>
        <taxon>Dikarya</taxon>
        <taxon>Ascomycota</taxon>
        <taxon>Pezizomycotina</taxon>
        <taxon>Eurotiomycetes</taxon>
        <taxon>Eurotiomycetidae</taxon>
        <taxon>Eurotiales</taxon>
        <taxon>Aspergillaceae</taxon>
        <taxon>Aspergillus</taxon>
        <taxon>Aspergillus subgen. Circumdati</taxon>
    </lineage>
</organism>
<dbReference type="Proteomes" id="UP000248349">
    <property type="component" value="Unassembled WGS sequence"/>
</dbReference>
<keyword evidence="2" id="KW-1185">Reference proteome</keyword>
<accession>A0A318ZAI9</accession>
<dbReference type="RefSeq" id="XP_025430443.1">
    <property type="nucleotide sequence ID" value="XM_025577435.1"/>
</dbReference>
<reference evidence="1 2" key="1">
    <citation type="submission" date="2016-12" db="EMBL/GenBank/DDBJ databases">
        <title>The genomes of Aspergillus section Nigri reveals drivers in fungal speciation.</title>
        <authorList>
            <consortium name="DOE Joint Genome Institute"/>
            <person name="Vesth T.C."/>
            <person name="Nybo J."/>
            <person name="Theobald S."/>
            <person name="Brandl J."/>
            <person name="Frisvad J.C."/>
            <person name="Nielsen K.F."/>
            <person name="Lyhne E.K."/>
            <person name="Kogle M.E."/>
            <person name="Kuo A."/>
            <person name="Riley R."/>
            <person name="Clum A."/>
            <person name="Nolan M."/>
            <person name="Lipzen A."/>
            <person name="Salamov A."/>
            <person name="Henrissat B."/>
            <person name="Wiebenga A."/>
            <person name="De Vries R.P."/>
            <person name="Grigoriev I.V."/>
            <person name="Mortensen U.H."/>
            <person name="Andersen M.R."/>
            <person name="Baker S.E."/>
        </authorList>
    </citation>
    <scope>NUCLEOTIDE SEQUENCE [LARGE SCALE GENOMIC DNA]</scope>
    <source>
        <strain evidence="1 2">JOP 1030-1</strain>
    </source>
</reference>
<sequence>MNITGDFTFDNVPYNATIPLPPDPEHCIQIETIRLRRANIAGTNCHDAANWAAFAKRLLDHRWEEQRLDEQVRAQLQPDHFLWIRHRGAVVFCDERVRLFVDAGDLVVNAQPVRTYVEAGGMEVVEEEWELGAAFMLAYDGLCALLRGRG</sequence>
<protein>
    <submittedName>
        <fullName evidence="1">Uncharacterized protein</fullName>
    </submittedName>
</protein>
<evidence type="ECO:0000313" key="2">
    <source>
        <dbReference type="Proteomes" id="UP000248349"/>
    </source>
</evidence>
<dbReference type="AlphaFoldDB" id="A0A318ZAI9"/>